<dbReference type="SUPFAM" id="SSF52343">
    <property type="entry name" value="Ferredoxin reductase-like, C-terminal NADP-linked domain"/>
    <property type="match status" value="1"/>
</dbReference>
<comment type="caution">
    <text evidence="11">The sequence shown here is derived from an EMBL/GenBank/DDBJ whole genome shotgun (WGS) entry which is preliminary data.</text>
</comment>
<dbReference type="Pfam" id="PF00258">
    <property type="entry name" value="Flavodoxin_1"/>
    <property type="match status" value="1"/>
</dbReference>
<dbReference type="GO" id="GO:0010181">
    <property type="term" value="F:FMN binding"/>
    <property type="evidence" value="ECO:0007669"/>
    <property type="project" value="InterPro"/>
</dbReference>
<dbReference type="Gene3D" id="3.40.50.360">
    <property type="match status" value="1"/>
</dbReference>
<organism evidence="11 12">
    <name type="scientific">Linderina pennispora</name>
    <dbReference type="NCBI Taxonomy" id="61395"/>
    <lineage>
        <taxon>Eukaryota</taxon>
        <taxon>Fungi</taxon>
        <taxon>Fungi incertae sedis</taxon>
        <taxon>Zoopagomycota</taxon>
        <taxon>Kickxellomycotina</taxon>
        <taxon>Kickxellomycetes</taxon>
        <taxon>Kickxellales</taxon>
        <taxon>Kickxellaceae</taxon>
        <taxon>Linderina</taxon>
    </lineage>
</organism>
<dbReference type="InterPro" id="IPR017927">
    <property type="entry name" value="FAD-bd_FR_type"/>
</dbReference>
<dbReference type="RefSeq" id="XP_040740556.1">
    <property type="nucleotide sequence ID" value="XM_040888564.1"/>
</dbReference>
<dbReference type="Gene3D" id="1.20.990.10">
    <property type="entry name" value="NADPH-cytochrome p450 Reductase, Chain A, domain 3"/>
    <property type="match status" value="1"/>
</dbReference>
<dbReference type="PRINTS" id="PR00369">
    <property type="entry name" value="FLAVODOXIN"/>
</dbReference>
<dbReference type="AlphaFoldDB" id="A0A1Y1VZ72"/>
<dbReference type="GO" id="GO:0005829">
    <property type="term" value="C:cytosol"/>
    <property type="evidence" value="ECO:0007669"/>
    <property type="project" value="TreeGrafter"/>
</dbReference>
<comment type="cofactor">
    <cofactor evidence="1">
        <name>FMN</name>
        <dbReference type="ChEBI" id="CHEBI:58210"/>
    </cofactor>
</comment>
<dbReference type="InterPro" id="IPR029039">
    <property type="entry name" value="Flavoprotein-like_sf"/>
</dbReference>
<evidence type="ECO:0000256" key="4">
    <source>
        <dbReference type="ARBA" id="ARBA00022643"/>
    </source>
</evidence>
<dbReference type="PANTHER" id="PTHR19384">
    <property type="entry name" value="NITRIC OXIDE SYNTHASE-RELATED"/>
    <property type="match status" value="1"/>
</dbReference>
<evidence type="ECO:0000256" key="8">
    <source>
        <dbReference type="ARBA" id="ARBA00023797"/>
    </source>
</evidence>
<evidence type="ECO:0000256" key="1">
    <source>
        <dbReference type="ARBA" id="ARBA00001917"/>
    </source>
</evidence>
<dbReference type="Pfam" id="PF00175">
    <property type="entry name" value="NAD_binding_1"/>
    <property type="match status" value="1"/>
</dbReference>
<gene>
    <name evidence="11" type="ORF">DL89DRAFT_270108</name>
</gene>
<evidence type="ECO:0000256" key="5">
    <source>
        <dbReference type="ARBA" id="ARBA00022827"/>
    </source>
</evidence>
<protein>
    <recommendedName>
        <fullName evidence="8">NADPH--hemoprotein reductase</fullName>
        <ecNumber evidence="8">1.6.2.4</ecNumber>
    </recommendedName>
</protein>
<dbReference type="OrthoDB" id="1470350at2759"/>
<dbReference type="InterPro" id="IPR001433">
    <property type="entry name" value="OxRdtase_FAD/NAD-bd"/>
</dbReference>
<evidence type="ECO:0000313" key="12">
    <source>
        <dbReference type="Proteomes" id="UP000193922"/>
    </source>
</evidence>
<feature type="domain" description="FAD-binding FR-type" evidence="10">
    <location>
        <begin position="274"/>
        <end position="523"/>
    </location>
</feature>
<name>A0A1Y1VZ72_9FUNG</name>
<dbReference type="InterPro" id="IPR017938">
    <property type="entry name" value="Riboflavin_synthase-like_b-brl"/>
</dbReference>
<dbReference type="PROSITE" id="PS51384">
    <property type="entry name" value="FAD_FR"/>
    <property type="match status" value="1"/>
</dbReference>
<dbReference type="PROSITE" id="PS50902">
    <property type="entry name" value="FLAVODOXIN_LIKE"/>
    <property type="match status" value="1"/>
</dbReference>
<dbReference type="PANTHER" id="PTHR19384:SF17">
    <property type="entry name" value="NADPH--CYTOCHROME P450 REDUCTASE"/>
    <property type="match status" value="1"/>
</dbReference>
<evidence type="ECO:0000256" key="2">
    <source>
        <dbReference type="ARBA" id="ARBA00001974"/>
    </source>
</evidence>
<keyword evidence="7" id="KW-0560">Oxidoreductase</keyword>
<dbReference type="SUPFAM" id="SSF52218">
    <property type="entry name" value="Flavoproteins"/>
    <property type="match status" value="1"/>
</dbReference>
<dbReference type="EMBL" id="MCFD01000015">
    <property type="protein sequence ID" value="ORX66568.1"/>
    <property type="molecule type" value="Genomic_DNA"/>
</dbReference>
<dbReference type="SUPFAM" id="SSF63380">
    <property type="entry name" value="Riboflavin synthase domain-like"/>
    <property type="match status" value="1"/>
</dbReference>
<evidence type="ECO:0000313" key="11">
    <source>
        <dbReference type="EMBL" id="ORX66568.1"/>
    </source>
</evidence>
<comment type="cofactor">
    <cofactor evidence="2">
        <name>FAD</name>
        <dbReference type="ChEBI" id="CHEBI:57692"/>
    </cofactor>
</comment>
<keyword evidence="5" id="KW-0274">FAD</keyword>
<evidence type="ECO:0000256" key="6">
    <source>
        <dbReference type="ARBA" id="ARBA00022857"/>
    </source>
</evidence>
<evidence type="ECO:0000256" key="7">
    <source>
        <dbReference type="ARBA" id="ARBA00023002"/>
    </source>
</evidence>
<evidence type="ECO:0000259" key="9">
    <source>
        <dbReference type="PROSITE" id="PS50902"/>
    </source>
</evidence>
<keyword evidence="6" id="KW-0521">NADP</keyword>
<reference evidence="11 12" key="1">
    <citation type="submission" date="2016-07" db="EMBL/GenBank/DDBJ databases">
        <title>Pervasive Adenine N6-methylation of Active Genes in Fungi.</title>
        <authorList>
            <consortium name="DOE Joint Genome Institute"/>
            <person name="Mondo S.J."/>
            <person name="Dannebaum R.O."/>
            <person name="Kuo R.C."/>
            <person name="Labutti K."/>
            <person name="Haridas S."/>
            <person name="Kuo A."/>
            <person name="Salamov A."/>
            <person name="Ahrendt S.R."/>
            <person name="Lipzen A."/>
            <person name="Sullivan W."/>
            <person name="Andreopoulos W.B."/>
            <person name="Clum A."/>
            <person name="Lindquist E."/>
            <person name="Daum C."/>
            <person name="Ramamoorthy G.K."/>
            <person name="Gryganskyi A."/>
            <person name="Culley D."/>
            <person name="Magnuson J.K."/>
            <person name="James T.Y."/>
            <person name="O'Malley M.A."/>
            <person name="Stajich J.E."/>
            <person name="Spatafora J.W."/>
            <person name="Visel A."/>
            <person name="Grigoriev I.V."/>
        </authorList>
    </citation>
    <scope>NUCLEOTIDE SEQUENCE [LARGE SCALE GENOMIC DNA]</scope>
    <source>
        <strain evidence="11 12">ATCC 12442</strain>
    </source>
</reference>
<dbReference type="InterPro" id="IPR039261">
    <property type="entry name" value="FNR_nucleotide-bd"/>
</dbReference>
<feature type="domain" description="Flavodoxin-like" evidence="9">
    <location>
        <begin position="89"/>
        <end position="234"/>
    </location>
</feature>
<dbReference type="InterPro" id="IPR023173">
    <property type="entry name" value="NADPH_Cyt_P450_Rdtase_alpha"/>
</dbReference>
<dbReference type="GO" id="GO:0003958">
    <property type="term" value="F:NADPH-hemoprotein reductase activity"/>
    <property type="evidence" value="ECO:0007669"/>
    <property type="project" value="UniProtKB-EC"/>
</dbReference>
<keyword evidence="3" id="KW-0285">Flavoprotein</keyword>
<accession>A0A1Y1VZ72</accession>
<dbReference type="EC" id="1.6.2.4" evidence="8"/>
<dbReference type="GeneID" id="63805212"/>
<dbReference type="PRINTS" id="PR00371">
    <property type="entry name" value="FPNCR"/>
</dbReference>
<sequence>MMELRAVLARLLSRYEFHDVGDGELRYWPGKTTTSPMDLFMTVQKRTSLPDADTPLAADAAGTNGNHTVEHAVLHPLTHTISADRLPRTFVVYGSNMGTSDDYATQMAEQLKRMGFADITLVSLNDWDFASMQSADGRRSLVVAITSTYNGMPPDNARNFAKLLDQETRADILKDVDFVLFGCGNSLWHTFLKFPRHLYQRLDDLGATPLTEFTAGDSNDDLDDEFMKWSLQVGMILTDHYGSSVDAYIDVATDKSLPYSLKYVDNSPAAPFRLLLENASVKVNREQQDVERSGRSTRHIEITLDDTSDISYTTGDHLNIYPVNAPSVVREVSAILEFDLDTVFELEQVSDASRFARSAAAVIYGHACTVADALQYVCDWKEAPSRELVVALSETSGNEPTYDSLRRAAEDVNTLGKQSAGWSAFTAQNRTVLDVLRTYAPLVRQIPFATLLHFVSAMDPRRYSIASCQSVVGNEVHISASIVNDTVNGRSYGGLATEYLASLEAGARVSVSHLSAQDVFHLPPSSDVPVVFVGAGTGVAPFRGFLQQMKLAGIGDAAMYFGCRSPEYDYLYKDELGQYVQDGTLSKLQTAFSRVGDERKYVQHHVSQDGAKIWSHLQNGGRIYVCGSADKLGKSMSAAMVRIFEEHGGLSADEASTYLSDLISNGRYAQDIW</sequence>
<evidence type="ECO:0000256" key="3">
    <source>
        <dbReference type="ARBA" id="ARBA00022630"/>
    </source>
</evidence>
<dbReference type="InterPro" id="IPR003097">
    <property type="entry name" value="CysJ-like_FAD-binding"/>
</dbReference>
<dbReference type="Pfam" id="PF00667">
    <property type="entry name" value="FAD_binding_1"/>
    <property type="match status" value="1"/>
</dbReference>
<proteinExistence type="predicted"/>
<dbReference type="Proteomes" id="UP000193922">
    <property type="component" value="Unassembled WGS sequence"/>
</dbReference>
<dbReference type="Gene3D" id="2.40.30.10">
    <property type="entry name" value="Translation factors"/>
    <property type="match status" value="1"/>
</dbReference>
<dbReference type="InterPro" id="IPR008254">
    <property type="entry name" value="Flavodoxin/NO_synth"/>
</dbReference>
<keyword evidence="12" id="KW-1185">Reference proteome</keyword>
<keyword evidence="4" id="KW-0288">FMN</keyword>
<dbReference type="InterPro" id="IPR001094">
    <property type="entry name" value="Flavdoxin-like"/>
</dbReference>
<dbReference type="InterPro" id="IPR001709">
    <property type="entry name" value="Flavoprot_Pyr_Nucl_cyt_Rdtase"/>
</dbReference>
<dbReference type="Gene3D" id="3.40.50.80">
    <property type="entry name" value="Nucleotide-binding domain of ferredoxin-NADP reductase (FNR) module"/>
    <property type="match status" value="1"/>
</dbReference>
<evidence type="ECO:0000259" key="10">
    <source>
        <dbReference type="PROSITE" id="PS51384"/>
    </source>
</evidence>
<dbReference type="GO" id="GO:0050660">
    <property type="term" value="F:flavin adenine dinucleotide binding"/>
    <property type="evidence" value="ECO:0007669"/>
    <property type="project" value="TreeGrafter"/>
</dbReference>
<dbReference type="STRING" id="61395.A0A1Y1VZ72"/>